<evidence type="ECO:0000313" key="7">
    <source>
        <dbReference type="EMBL" id="SEB17125.1"/>
    </source>
</evidence>
<dbReference type="SUPFAM" id="SSF53335">
    <property type="entry name" value="S-adenosyl-L-methionine-dependent methyltransferases"/>
    <property type="match status" value="1"/>
</dbReference>
<evidence type="ECO:0000256" key="5">
    <source>
        <dbReference type="ARBA" id="ARBA00023098"/>
    </source>
</evidence>
<dbReference type="PANTHER" id="PTHR43667:SF1">
    <property type="entry name" value="CYCLOPROPANE-FATTY-ACYL-PHOSPHOLIPID SYNTHASE"/>
    <property type="match status" value="1"/>
</dbReference>
<dbReference type="GO" id="GO:0008168">
    <property type="term" value="F:methyltransferase activity"/>
    <property type="evidence" value="ECO:0007669"/>
    <property type="project" value="UniProtKB-KW"/>
</dbReference>
<keyword evidence="5" id="KW-0443">Lipid metabolism</keyword>
<keyword evidence="2" id="KW-0489">Methyltransferase</keyword>
<evidence type="ECO:0000256" key="4">
    <source>
        <dbReference type="ARBA" id="ARBA00022691"/>
    </source>
</evidence>
<keyword evidence="8" id="KW-1185">Reference proteome</keyword>
<evidence type="ECO:0000256" key="2">
    <source>
        <dbReference type="ARBA" id="ARBA00022603"/>
    </source>
</evidence>
<dbReference type="AlphaFoldDB" id="A0A1H4H5T6"/>
<dbReference type="InterPro" id="IPR029063">
    <property type="entry name" value="SAM-dependent_MTases_sf"/>
</dbReference>
<evidence type="ECO:0000313" key="8">
    <source>
        <dbReference type="Proteomes" id="UP000198638"/>
    </source>
</evidence>
<feature type="region of interest" description="Disordered" evidence="6">
    <location>
        <begin position="1"/>
        <end position="41"/>
    </location>
</feature>
<dbReference type="Gene3D" id="3.40.50.150">
    <property type="entry name" value="Vaccinia Virus protein VP39"/>
    <property type="match status" value="1"/>
</dbReference>
<dbReference type="STRING" id="83784.SAMN05192564_107263"/>
<proteinExistence type="inferred from homology"/>
<dbReference type="Proteomes" id="UP000198638">
    <property type="component" value="Unassembled WGS sequence"/>
</dbReference>
<dbReference type="Pfam" id="PF02353">
    <property type="entry name" value="CMAS"/>
    <property type="match status" value="1"/>
</dbReference>
<name>A0A1H4H5T6_9BURK</name>
<evidence type="ECO:0000256" key="6">
    <source>
        <dbReference type="SAM" id="MobiDB-lite"/>
    </source>
</evidence>
<comment type="similarity">
    <text evidence="1">Belongs to the CFA/CMAS family.</text>
</comment>
<dbReference type="GO" id="GO:0032259">
    <property type="term" value="P:methylation"/>
    <property type="evidence" value="ECO:0007669"/>
    <property type="project" value="UniProtKB-KW"/>
</dbReference>
<keyword evidence="3" id="KW-0808">Transferase</keyword>
<keyword evidence="4" id="KW-0949">S-adenosyl-L-methionine</keyword>
<evidence type="ECO:0000256" key="3">
    <source>
        <dbReference type="ARBA" id="ARBA00022679"/>
    </source>
</evidence>
<reference evidence="8" key="1">
    <citation type="submission" date="2016-10" db="EMBL/GenBank/DDBJ databases">
        <authorList>
            <person name="Varghese N."/>
            <person name="Submissions S."/>
        </authorList>
    </citation>
    <scope>NUCLEOTIDE SEQUENCE [LARGE SCALE GENOMIC DNA]</scope>
    <source>
        <strain evidence="8">LMG 24000</strain>
    </source>
</reference>
<accession>A0A1H4H5T6</accession>
<dbReference type="GO" id="GO:0008610">
    <property type="term" value="P:lipid biosynthetic process"/>
    <property type="evidence" value="ECO:0007669"/>
    <property type="project" value="InterPro"/>
</dbReference>
<dbReference type="InterPro" id="IPR050723">
    <property type="entry name" value="CFA/CMAS"/>
</dbReference>
<dbReference type="CDD" id="cd02440">
    <property type="entry name" value="AdoMet_MTases"/>
    <property type="match status" value="1"/>
</dbReference>
<sequence length="340" mass="38119">MPQDGKVNRWLSEVRTRMGKSAHTTPWERQPSGPERPEHRKLSTVLKSVAAKALLERDRHLRDVPHEYHSMGLDPRMVYSCAWFENGDEDLATAQLKKIDHVLTKIGLKPGQSLLDVDCGWGALVIRAAEKFGAHCVGITQSKNQFDWANECIKAADLADRVEIRLQAWPDVEGRFDRITSLGMFEVDNRGSLSEYFSVLQEHLATDGVLVSHGIMSTGPGSGEFGFDGGEFSSRYVFPDDELPDLGYALTAMQEGGLEVSDIQNLRRHCVRTLRLWEENFRAKSTALRQLVDDRSFQTWCDYLSGWATAFEHDDVAIYQIVGRKVGTRASALPWPGAVG</sequence>
<gene>
    <name evidence="7" type="ORF">SAMN05192564_107263</name>
</gene>
<dbReference type="PANTHER" id="PTHR43667">
    <property type="entry name" value="CYCLOPROPANE-FATTY-ACYL-PHOSPHOLIPID SYNTHASE"/>
    <property type="match status" value="1"/>
</dbReference>
<evidence type="ECO:0000256" key="1">
    <source>
        <dbReference type="ARBA" id="ARBA00010815"/>
    </source>
</evidence>
<dbReference type="EMBL" id="FNRQ01000007">
    <property type="protein sequence ID" value="SEB17125.1"/>
    <property type="molecule type" value="Genomic_DNA"/>
</dbReference>
<organism evidence="7 8">
    <name type="scientific">Paraburkholderia sartisoli</name>
    <dbReference type="NCBI Taxonomy" id="83784"/>
    <lineage>
        <taxon>Bacteria</taxon>
        <taxon>Pseudomonadati</taxon>
        <taxon>Pseudomonadota</taxon>
        <taxon>Betaproteobacteria</taxon>
        <taxon>Burkholderiales</taxon>
        <taxon>Burkholderiaceae</taxon>
        <taxon>Paraburkholderia</taxon>
    </lineage>
</organism>
<protein>
    <submittedName>
        <fullName evidence="7">Cyclopropane-fatty-acyl-phospholipid synthase</fullName>
    </submittedName>
</protein>